<dbReference type="PROSITE" id="PS51257">
    <property type="entry name" value="PROKAR_LIPOPROTEIN"/>
    <property type="match status" value="1"/>
</dbReference>
<proteinExistence type="predicted"/>
<dbReference type="InterPro" id="IPR036182">
    <property type="entry name" value="PCuAC_sf"/>
</dbReference>
<sequence>MRRAIPLSLASAAIVAALALVGCSEADAGESSTGAVSAEATSQGALAATNPDGAVTLDGGWAKAADGMSGVFGTLHNAGDTDLTLVSATSSVADIVELHESITSGSSTTMREVEGGFSVPAGGSFELAPGGNHIMLMELQAPLLAGDEVPVTLTFDDGSTLDATVLAKDFGGAQENYAGDADAHETEH</sequence>
<evidence type="ECO:0000256" key="1">
    <source>
        <dbReference type="SAM" id="SignalP"/>
    </source>
</evidence>
<dbReference type="InterPro" id="IPR007410">
    <property type="entry name" value="LpqE-like"/>
</dbReference>
<keyword evidence="3" id="KW-1185">Reference proteome</keyword>
<dbReference type="PANTHER" id="PTHR36302">
    <property type="entry name" value="BLR7088 PROTEIN"/>
    <property type="match status" value="1"/>
</dbReference>
<dbReference type="Proteomes" id="UP000675163">
    <property type="component" value="Unassembled WGS sequence"/>
</dbReference>
<dbReference type="PANTHER" id="PTHR36302:SF1">
    <property type="entry name" value="COPPER CHAPERONE PCU(A)C"/>
    <property type="match status" value="1"/>
</dbReference>
<feature type="signal peptide" evidence="1">
    <location>
        <begin position="1"/>
        <end position="28"/>
    </location>
</feature>
<accession>A0A940PV63</accession>
<gene>
    <name evidence="2" type="ORF">JOF28_002814</name>
</gene>
<comment type="caution">
    <text evidence="2">The sequence shown here is derived from an EMBL/GenBank/DDBJ whole genome shotgun (WGS) entry which is preliminary data.</text>
</comment>
<feature type="chain" id="PRO_5037988839" evidence="1">
    <location>
        <begin position="29"/>
        <end position="188"/>
    </location>
</feature>
<dbReference type="Pfam" id="PF04314">
    <property type="entry name" value="PCuAC"/>
    <property type="match status" value="1"/>
</dbReference>
<dbReference type="AlphaFoldDB" id="A0A940PV63"/>
<dbReference type="InterPro" id="IPR058248">
    <property type="entry name" value="Lxx211020-like"/>
</dbReference>
<dbReference type="Gene3D" id="2.60.40.1890">
    <property type="entry name" value="PCu(A)C copper chaperone"/>
    <property type="match status" value="1"/>
</dbReference>
<protein>
    <submittedName>
        <fullName evidence="2">Copper(I)-binding protein</fullName>
    </submittedName>
</protein>
<dbReference type="RefSeq" id="WP_209706529.1">
    <property type="nucleotide sequence ID" value="NZ_JAFIDA010000001.1"/>
</dbReference>
<dbReference type="EMBL" id="JAFIDA010000001">
    <property type="protein sequence ID" value="MBP1327582.1"/>
    <property type="molecule type" value="Genomic_DNA"/>
</dbReference>
<evidence type="ECO:0000313" key="3">
    <source>
        <dbReference type="Proteomes" id="UP000675163"/>
    </source>
</evidence>
<reference evidence="2" key="1">
    <citation type="submission" date="2021-02" db="EMBL/GenBank/DDBJ databases">
        <title>Sequencing the genomes of 1000 actinobacteria strains.</title>
        <authorList>
            <person name="Klenk H.-P."/>
        </authorList>
    </citation>
    <scope>NUCLEOTIDE SEQUENCE</scope>
    <source>
        <strain evidence="2">DSM 22850</strain>
    </source>
</reference>
<keyword evidence="1" id="KW-0732">Signal</keyword>
<name>A0A940PV63_9MICO</name>
<evidence type="ECO:0000313" key="2">
    <source>
        <dbReference type="EMBL" id="MBP1327582.1"/>
    </source>
</evidence>
<organism evidence="2 3">
    <name type="scientific">Leucobacter exalbidus</name>
    <dbReference type="NCBI Taxonomy" id="662960"/>
    <lineage>
        <taxon>Bacteria</taxon>
        <taxon>Bacillati</taxon>
        <taxon>Actinomycetota</taxon>
        <taxon>Actinomycetes</taxon>
        <taxon>Micrococcales</taxon>
        <taxon>Microbacteriaceae</taxon>
        <taxon>Leucobacter</taxon>
    </lineage>
</organism>
<dbReference type="SUPFAM" id="SSF110087">
    <property type="entry name" value="DR1885-like metal-binding protein"/>
    <property type="match status" value="1"/>
</dbReference>